<evidence type="ECO:0000313" key="4">
    <source>
        <dbReference type="Proteomes" id="UP000321734"/>
    </source>
</evidence>
<keyword evidence="1" id="KW-0732">Signal</keyword>
<gene>
    <name evidence="3" type="ORF">ES711_03490</name>
</gene>
<reference evidence="3 4" key="1">
    <citation type="submission" date="2019-08" db="EMBL/GenBank/DDBJ databases">
        <title>Genome sequence of Gelidibacter salicanalis IC162T.</title>
        <authorList>
            <person name="Bowman J.P."/>
        </authorList>
    </citation>
    <scope>NUCLEOTIDE SEQUENCE [LARGE SCALE GENOMIC DNA]</scope>
    <source>
        <strain evidence="3 4">IC162</strain>
    </source>
</reference>
<dbReference type="Proteomes" id="UP000321734">
    <property type="component" value="Unassembled WGS sequence"/>
</dbReference>
<keyword evidence="4" id="KW-1185">Reference proteome</keyword>
<accession>A0A5C7AKT6</accession>
<organism evidence="3 4">
    <name type="scientific">Gelidibacter salicanalis</name>
    <dbReference type="NCBI Taxonomy" id="291193"/>
    <lineage>
        <taxon>Bacteria</taxon>
        <taxon>Pseudomonadati</taxon>
        <taxon>Bacteroidota</taxon>
        <taxon>Flavobacteriia</taxon>
        <taxon>Flavobacteriales</taxon>
        <taxon>Flavobacteriaceae</taxon>
        <taxon>Gelidibacter</taxon>
    </lineage>
</organism>
<evidence type="ECO:0000259" key="2">
    <source>
        <dbReference type="Pfam" id="PF13568"/>
    </source>
</evidence>
<feature type="domain" description="Outer membrane protein beta-barrel" evidence="2">
    <location>
        <begin position="21"/>
        <end position="167"/>
    </location>
</feature>
<feature type="signal peptide" evidence="1">
    <location>
        <begin position="1"/>
        <end position="21"/>
    </location>
</feature>
<dbReference type="AlphaFoldDB" id="A0A5C7AKT6"/>
<feature type="chain" id="PRO_5022669622" evidence="1">
    <location>
        <begin position="22"/>
        <end position="184"/>
    </location>
</feature>
<protein>
    <submittedName>
        <fullName evidence="3">PorT family protein</fullName>
    </submittedName>
</protein>
<proteinExistence type="predicted"/>
<comment type="caution">
    <text evidence="3">The sequence shown here is derived from an EMBL/GenBank/DDBJ whole genome shotgun (WGS) entry which is preliminary data.</text>
</comment>
<dbReference type="Pfam" id="PF13568">
    <property type="entry name" value="OMP_b-brl_2"/>
    <property type="match status" value="1"/>
</dbReference>
<dbReference type="InterPro" id="IPR025665">
    <property type="entry name" value="Beta-barrel_OMP_2"/>
</dbReference>
<sequence>MKKIMIVAVIVVLSCSQYGHAQDINFGAKGGLNLANLNGAMDNRGNMVNFHVGVMTEFVFRRGLFGIQPELLYSRQGANSGSVYITSLDYISAPIMFKFFILEKLSLDIGPQTSFLIYDKHEHSEKPNFKKETGANPIDFGLNIGIGYNLDRYLFAHIRYNLGINTVYGDFKNSVVQFSLGYKL</sequence>
<evidence type="ECO:0000256" key="1">
    <source>
        <dbReference type="SAM" id="SignalP"/>
    </source>
</evidence>
<dbReference type="RefSeq" id="WP_146890075.1">
    <property type="nucleotide sequence ID" value="NZ_VORX01000002.1"/>
</dbReference>
<name>A0A5C7AKT6_9FLAO</name>
<dbReference type="OrthoDB" id="947434at2"/>
<dbReference type="PROSITE" id="PS51257">
    <property type="entry name" value="PROKAR_LIPOPROTEIN"/>
    <property type="match status" value="1"/>
</dbReference>
<dbReference type="EMBL" id="VORX01000002">
    <property type="protein sequence ID" value="TXE09011.1"/>
    <property type="molecule type" value="Genomic_DNA"/>
</dbReference>
<evidence type="ECO:0000313" key="3">
    <source>
        <dbReference type="EMBL" id="TXE09011.1"/>
    </source>
</evidence>